<evidence type="ECO:0000313" key="3">
    <source>
        <dbReference type="Proteomes" id="UP000887043"/>
    </source>
</evidence>
<name>A0AA37HWT2_SEGBR</name>
<dbReference type="EMBL" id="BPTR01000001">
    <property type="protein sequence ID" value="GJG27946.1"/>
    <property type="molecule type" value="Genomic_DNA"/>
</dbReference>
<reference evidence="2" key="1">
    <citation type="submission" date="2021-08" db="EMBL/GenBank/DDBJ databases">
        <title>Prevotella lacticifex sp. nov., isolated from rumen of cow.</title>
        <authorList>
            <person name="Shinkai T."/>
            <person name="Ikeyama N."/>
            <person name="Kumagai M."/>
            <person name="Ohmori H."/>
            <person name="Sakamoto M."/>
            <person name="Ohkuma M."/>
            <person name="Mitsumori M."/>
        </authorList>
    </citation>
    <scope>NUCLEOTIDE SEQUENCE</scope>
    <source>
        <strain evidence="2">DSM 11371</strain>
    </source>
</reference>
<dbReference type="Proteomes" id="UP000887043">
    <property type="component" value="Unassembled WGS sequence"/>
</dbReference>
<proteinExistence type="predicted"/>
<evidence type="ECO:0000256" key="1">
    <source>
        <dbReference type="SAM" id="SignalP"/>
    </source>
</evidence>
<organism evidence="2 3">
    <name type="scientific">Segatella bryantii</name>
    <name type="common">Prevotella bryantii</name>
    <dbReference type="NCBI Taxonomy" id="77095"/>
    <lineage>
        <taxon>Bacteria</taxon>
        <taxon>Pseudomonadati</taxon>
        <taxon>Bacteroidota</taxon>
        <taxon>Bacteroidia</taxon>
        <taxon>Bacteroidales</taxon>
        <taxon>Prevotellaceae</taxon>
        <taxon>Segatella</taxon>
    </lineage>
</organism>
<gene>
    <name evidence="2" type="ORF">PRRU23_16460</name>
</gene>
<evidence type="ECO:0000313" key="2">
    <source>
        <dbReference type="EMBL" id="GJG27946.1"/>
    </source>
</evidence>
<keyword evidence="1" id="KW-0732">Signal</keyword>
<protein>
    <recommendedName>
        <fullName evidence="4">DUF3347 domain-containing protein</fullName>
    </recommendedName>
</protein>
<dbReference type="AlphaFoldDB" id="A0AA37HWT2"/>
<evidence type="ECO:0008006" key="4">
    <source>
        <dbReference type="Google" id="ProtNLM"/>
    </source>
</evidence>
<sequence length="145" mass="16558">MSMKKILYLVIIALLMPLMASAQSSNDVIDLDLDILTDSISASDLAKLGNLSAEDKAYRSKFLKDLKTTGQKINEISEVWSQETAKRGYPKKKTVKAKAALIDHYIFLMSTQLSDARLNRVIDKKKVQDKILYWQNYRTNIEKLM</sequence>
<feature type="signal peptide" evidence="1">
    <location>
        <begin position="1"/>
        <end position="22"/>
    </location>
</feature>
<accession>A0AA37HWT2</accession>
<comment type="caution">
    <text evidence="2">The sequence shown here is derived from an EMBL/GenBank/DDBJ whole genome shotgun (WGS) entry which is preliminary data.</text>
</comment>
<feature type="chain" id="PRO_5041409051" description="DUF3347 domain-containing protein" evidence="1">
    <location>
        <begin position="23"/>
        <end position="145"/>
    </location>
</feature>